<name>A0A6J7WG64_9CAUD</name>
<evidence type="ECO:0000313" key="1">
    <source>
        <dbReference type="EMBL" id="CAB5178593.1"/>
    </source>
</evidence>
<proteinExistence type="predicted"/>
<protein>
    <submittedName>
        <fullName evidence="1">Uncharacterized protein</fullName>
    </submittedName>
</protein>
<organism evidence="1">
    <name type="scientific">uncultured Caudovirales phage</name>
    <dbReference type="NCBI Taxonomy" id="2100421"/>
    <lineage>
        <taxon>Viruses</taxon>
        <taxon>Duplodnaviria</taxon>
        <taxon>Heunggongvirae</taxon>
        <taxon>Uroviricota</taxon>
        <taxon>Caudoviricetes</taxon>
        <taxon>Peduoviridae</taxon>
        <taxon>Maltschvirus</taxon>
        <taxon>Maltschvirus maltsch</taxon>
    </lineage>
</organism>
<reference evidence="1" key="1">
    <citation type="submission" date="2020-05" db="EMBL/GenBank/DDBJ databases">
        <authorList>
            <person name="Chiriac C."/>
            <person name="Salcher M."/>
            <person name="Ghai R."/>
            <person name="Kavagutti S V."/>
        </authorList>
    </citation>
    <scope>NUCLEOTIDE SEQUENCE</scope>
</reference>
<sequence length="84" mass="9354">MLPQEIIHGLSFDPKDPLWKAVHAMLDASIDSEVASAISRDNKGEDRAWFAGRADALIAFKEILVNTRNDVLRDQGKPSEDYVS</sequence>
<accession>A0A6J7WG64</accession>
<dbReference type="EMBL" id="LR798206">
    <property type="protein sequence ID" value="CAB5178593.1"/>
    <property type="molecule type" value="Genomic_DNA"/>
</dbReference>
<gene>
    <name evidence="1" type="ORF">UFOVP157_16</name>
</gene>